<keyword evidence="2" id="KW-0472">Membrane</keyword>
<keyword evidence="5" id="KW-1185">Reference proteome</keyword>
<organism evidence="4 5">
    <name type="scientific">Oligosphaera ethanolica</name>
    <dbReference type="NCBI Taxonomy" id="760260"/>
    <lineage>
        <taxon>Bacteria</taxon>
        <taxon>Pseudomonadati</taxon>
        <taxon>Lentisphaerota</taxon>
        <taxon>Oligosphaeria</taxon>
        <taxon>Oligosphaerales</taxon>
        <taxon>Oligosphaeraceae</taxon>
        <taxon>Oligosphaera</taxon>
    </lineage>
</organism>
<dbReference type="Pfam" id="PF01145">
    <property type="entry name" value="Band_7"/>
    <property type="match status" value="1"/>
</dbReference>
<evidence type="ECO:0000256" key="1">
    <source>
        <dbReference type="ARBA" id="ARBA00004167"/>
    </source>
</evidence>
<feature type="domain" description="Band 7" evidence="3">
    <location>
        <begin position="62"/>
        <end position="300"/>
    </location>
</feature>
<dbReference type="RefSeq" id="WP_307259887.1">
    <property type="nucleotide sequence ID" value="NZ_JAUSVL010000001.1"/>
</dbReference>
<dbReference type="GO" id="GO:0006508">
    <property type="term" value="P:proteolysis"/>
    <property type="evidence" value="ECO:0007669"/>
    <property type="project" value="UniProtKB-KW"/>
</dbReference>
<evidence type="ECO:0000256" key="2">
    <source>
        <dbReference type="SAM" id="Phobius"/>
    </source>
</evidence>
<keyword evidence="4" id="KW-0378">Hydrolase</keyword>
<dbReference type="InterPro" id="IPR001107">
    <property type="entry name" value="Band_7"/>
</dbReference>
<protein>
    <submittedName>
        <fullName evidence="4">Regulator of protease activity HflC (Stomatin/prohibitin superfamily)</fullName>
    </submittedName>
</protein>
<comment type="caution">
    <text evidence="4">The sequence shown here is derived from an EMBL/GenBank/DDBJ whole genome shotgun (WGS) entry which is preliminary data.</text>
</comment>
<reference evidence="4" key="1">
    <citation type="submission" date="2023-07" db="EMBL/GenBank/DDBJ databases">
        <title>Genomic Encyclopedia of Type Strains, Phase IV (KMG-IV): sequencing the most valuable type-strain genomes for metagenomic binning, comparative biology and taxonomic classification.</title>
        <authorList>
            <person name="Goeker M."/>
        </authorList>
    </citation>
    <scope>NUCLEOTIDE SEQUENCE</scope>
    <source>
        <strain evidence="4">DSM 24202</strain>
    </source>
</reference>
<accession>A0AAE3VDL3</accession>
<sequence length="403" mass="45208">MDDKMKLNTPPATPPIPAAAPVDAPASAGMLALMRTLRVLFMGLRALIIVIFVYLVFSGMFRVDEQNEAMLFRFGKLQTRVLDPERGESPILTSGRWYWAWPYPVDWVKEIPAQRSVTVSTESTFQPWMSANMPEQQTNNFLRPGVDGYLLSGDTNIIHAKWDVNFRVVNAEKYYLDFYDEEESDVVHNKGKAALGRRNRGTEATIRNLLSNAVLAETATWSVEDLLATTRTLPDGQIESLKDRVEERLVKLLTEVGLGVQVQSLNLVELQTPQATSEAFRRVNEASETGRAEMLKARTYAENVVLAAQGLAYRIVDEARSYRTSNVERVKADSSYFETVLVEYQRNPETMLTALYTDAVSEVLSKVKNKYVLHTLPGGYQELRLQIGAVPMKDGDAATTGEE</sequence>
<evidence type="ECO:0000313" key="5">
    <source>
        <dbReference type="Proteomes" id="UP001238163"/>
    </source>
</evidence>
<name>A0AAE3VDL3_9BACT</name>
<gene>
    <name evidence="4" type="ORF">J3R75_000665</name>
</gene>
<proteinExistence type="predicted"/>
<evidence type="ECO:0000313" key="4">
    <source>
        <dbReference type="EMBL" id="MDQ0288558.1"/>
    </source>
</evidence>
<dbReference type="GO" id="GO:0008233">
    <property type="term" value="F:peptidase activity"/>
    <property type="evidence" value="ECO:0007669"/>
    <property type="project" value="UniProtKB-KW"/>
</dbReference>
<dbReference type="Gene3D" id="3.30.479.30">
    <property type="entry name" value="Band 7 domain"/>
    <property type="match status" value="1"/>
</dbReference>
<dbReference type="EMBL" id="JAUSVL010000001">
    <property type="protein sequence ID" value="MDQ0288558.1"/>
    <property type="molecule type" value="Genomic_DNA"/>
</dbReference>
<dbReference type="Proteomes" id="UP001238163">
    <property type="component" value="Unassembled WGS sequence"/>
</dbReference>
<comment type="subcellular location">
    <subcellularLocation>
        <location evidence="1">Membrane</location>
        <topology evidence="1">Single-pass membrane protein</topology>
    </subcellularLocation>
</comment>
<dbReference type="InterPro" id="IPR036013">
    <property type="entry name" value="Band_7/SPFH_dom_sf"/>
</dbReference>
<keyword evidence="4" id="KW-0645">Protease</keyword>
<dbReference type="AlphaFoldDB" id="A0AAE3VDL3"/>
<keyword evidence="2" id="KW-1133">Transmembrane helix</keyword>
<feature type="transmembrane region" description="Helical" evidence="2">
    <location>
        <begin position="39"/>
        <end position="61"/>
    </location>
</feature>
<keyword evidence="2" id="KW-0812">Transmembrane</keyword>
<evidence type="ECO:0000259" key="3">
    <source>
        <dbReference type="Pfam" id="PF01145"/>
    </source>
</evidence>
<dbReference type="GO" id="GO:0016020">
    <property type="term" value="C:membrane"/>
    <property type="evidence" value="ECO:0007669"/>
    <property type="project" value="UniProtKB-SubCell"/>
</dbReference>